<accession>A0AAI9BAZ3</accession>
<feature type="region of interest" description="Disordered" evidence="1">
    <location>
        <begin position="455"/>
        <end position="485"/>
    </location>
</feature>
<dbReference type="EMBL" id="AASZRA010000043">
    <property type="protein sequence ID" value="EFI6954965.1"/>
    <property type="molecule type" value="Genomic_DNA"/>
</dbReference>
<name>A0AAI9BAZ3_ECOLX</name>
<dbReference type="InterPro" id="IPR010090">
    <property type="entry name" value="Phage_tape_meas"/>
</dbReference>
<protein>
    <submittedName>
        <fullName evidence="3">Phage tail protein</fullName>
    </submittedName>
</protein>
<evidence type="ECO:0000259" key="2">
    <source>
        <dbReference type="Pfam" id="PF10145"/>
    </source>
</evidence>
<sequence length="621" mass="66413">MATGNRLSTEIMINLAGNLTAKARQYGANMSQFARNHQKAMNLVKATTESATRGLDVLGNRYTAMVAGFAGSAMMREFAQVDRRMTRIGISAEKTRDEMAQMLNGIQDAAIKFKVDDSELISAVEKVGTVTGEINFGFKNKEMMAASIAASGSSGEAIGSLFSQFTKFGIKDENDALKAMDTLNLLGKEGAYELKDIAEKATRAMSLYSAAGGRGVQGVRDVGVVLESAIDATGDRDTAATVVENLIKDLQKTGTVKVLKHNGINVFDNEGNMRSLPLLLQEIAARSGSKGTEIQSQRLDEAGFLDDATMLIKAVTSGKGAENLQRYMKVTGDGKGIMKDAAYAAQDFTSAMQALETSWKKFSHHQLAKPVQDLADAINSVDQNTVQNWLQVGKYMAIAVGGIIAIRKTYQLGKTLHDIMNPKGKGKGIPGGITDVFGSGVMPVYVVNMGSGGMNGNTGGLPDTPDSSRNPRNPRGPGNRGGKAGKGAGIIAGALEFYDFLTTQYALPGEVDSLTKSVAGDASASPWEREFAQQSQDNQKALESVWRKVTDWFNSLGDKNIADPRPWAGMQPTQNYPFLPQQLQGEIRVVVEGDARVKSVRVDQPGVRLSAQAGVTSVEQG</sequence>
<dbReference type="Pfam" id="PF10145">
    <property type="entry name" value="PhageMin_Tail"/>
    <property type="match status" value="1"/>
</dbReference>
<dbReference type="RefSeq" id="WP_065226871.1">
    <property type="nucleotide sequence ID" value="NZ_CP015229.1"/>
</dbReference>
<evidence type="ECO:0000256" key="1">
    <source>
        <dbReference type="SAM" id="MobiDB-lite"/>
    </source>
</evidence>
<proteinExistence type="predicted"/>
<evidence type="ECO:0000313" key="3">
    <source>
        <dbReference type="EMBL" id="EFI6954965.1"/>
    </source>
</evidence>
<organism evidence="3 4">
    <name type="scientific">Escherichia coli</name>
    <dbReference type="NCBI Taxonomy" id="562"/>
    <lineage>
        <taxon>Bacteria</taxon>
        <taxon>Pseudomonadati</taxon>
        <taxon>Pseudomonadota</taxon>
        <taxon>Gammaproteobacteria</taxon>
        <taxon>Enterobacterales</taxon>
        <taxon>Enterobacteriaceae</taxon>
        <taxon>Escherichia</taxon>
    </lineage>
</organism>
<feature type="domain" description="Phage tail tape measure protein" evidence="2">
    <location>
        <begin position="166"/>
        <end position="296"/>
    </location>
</feature>
<reference evidence="3" key="1">
    <citation type="submission" date="2020-02" db="EMBL/GenBank/DDBJ databases">
        <authorList>
            <consortium name="GenomeTrakr network: Whole genome sequencing for foodborne pathogen traceback"/>
        </authorList>
    </citation>
    <scope>NUCLEOTIDE SEQUENCE</scope>
    <source>
        <strain evidence="3">CFSAN046653</strain>
    </source>
</reference>
<dbReference type="AlphaFoldDB" id="A0AAI9BAZ3"/>
<dbReference type="Proteomes" id="UP000775646">
    <property type="component" value="Unassembled WGS sequence"/>
</dbReference>
<evidence type="ECO:0000313" key="4">
    <source>
        <dbReference type="Proteomes" id="UP000775646"/>
    </source>
</evidence>
<comment type="caution">
    <text evidence="3">The sequence shown here is derived from an EMBL/GenBank/DDBJ whole genome shotgun (WGS) entry which is preliminary data.</text>
</comment>
<gene>
    <name evidence="3" type="ORF">BCB93_004692</name>
</gene>